<dbReference type="Gene3D" id="3.30.420.40">
    <property type="match status" value="1"/>
</dbReference>
<evidence type="ECO:0000256" key="3">
    <source>
        <dbReference type="PIRSR" id="PIRSR600407-1"/>
    </source>
</evidence>
<evidence type="ECO:0000256" key="5">
    <source>
        <dbReference type="SAM" id="Phobius"/>
    </source>
</evidence>
<dbReference type="PANTHER" id="PTHR11782:SF127">
    <property type="entry name" value="NTPASE, ISOFORM F"/>
    <property type="match status" value="1"/>
</dbReference>
<dbReference type="InterPro" id="IPR000407">
    <property type="entry name" value="GDA1_CD39_NTPase"/>
</dbReference>
<name>A0A7R9L163_9ACAR</name>
<accession>A0A7R9L163</accession>
<dbReference type="OrthoDB" id="6372431at2759"/>
<dbReference type="PANTHER" id="PTHR11782">
    <property type="entry name" value="ADENOSINE/GUANOSINE DIPHOSPHATASE"/>
    <property type="match status" value="1"/>
</dbReference>
<keyword evidence="7" id="KW-1185">Reference proteome</keyword>
<dbReference type="Pfam" id="PF01150">
    <property type="entry name" value="GDA1_CD39"/>
    <property type="match status" value="1"/>
</dbReference>
<sequence>MLSTKQRQTTGCASTSRSLPSTAKMVTVLPPSQSSPNYHYFRHTFIALFISALISCLATIVGPFAGTAYRGTQIIPHPMATTGDGLAANVVTPGGDRSYAIVMDGGSTGTRVHIFSFTTQINGKTRRIFLESETFQSIKPGLSSYADSPTDAAVNLQPLLDRALAAVPDHHELHTGLILKATAGLRLIPKLSADTILESVRQKLESTPFRVDDNSVSILDDRDEGLYAWYTVNFLLSKLHDIHTSIVTLDLGGGSTQITFATNTTETLVRSPNGYIVKEDIEGEPEYLYTHSYLGFGLMSARKRILLASGRVRPLTDTHILVSSPCFATTPNRTEKWTFEGVTYEIAADEDSVLSGTAFDDCYDLSRQLVATAVHKPEELRDREVFGLSYYYDRMNDVRLVKDKTGRVKVRDYYSTAENVCQSVVKLRKQSPFLCLDMTYITAFLRDGLGLDWQKDIT</sequence>
<proteinExistence type="inferred from homology"/>
<reference evidence="6" key="1">
    <citation type="submission" date="2020-11" db="EMBL/GenBank/DDBJ databases">
        <authorList>
            <person name="Tran Van P."/>
        </authorList>
    </citation>
    <scope>NUCLEOTIDE SEQUENCE</scope>
</reference>
<evidence type="ECO:0000313" key="6">
    <source>
        <dbReference type="EMBL" id="CAD7632918.1"/>
    </source>
</evidence>
<feature type="transmembrane region" description="Helical" evidence="5">
    <location>
        <begin position="45"/>
        <end position="66"/>
    </location>
</feature>
<comment type="similarity">
    <text evidence="1">Belongs to the GDA1/CD39 NTPase family.</text>
</comment>
<evidence type="ECO:0000313" key="7">
    <source>
        <dbReference type="Proteomes" id="UP000759131"/>
    </source>
</evidence>
<feature type="non-terminal residue" evidence="6">
    <location>
        <position position="1"/>
    </location>
</feature>
<dbReference type="AlphaFoldDB" id="A0A7R9L163"/>
<gene>
    <name evidence="6" type="ORF">OSB1V03_LOCUS13317</name>
</gene>
<keyword evidence="5" id="KW-0812">Transmembrane</keyword>
<evidence type="ECO:0000256" key="4">
    <source>
        <dbReference type="PIRSR" id="PIRSR600407-2"/>
    </source>
</evidence>
<organism evidence="6">
    <name type="scientific">Medioppia subpectinata</name>
    <dbReference type="NCBI Taxonomy" id="1979941"/>
    <lineage>
        <taxon>Eukaryota</taxon>
        <taxon>Metazoa</taxon>
        <taxon>Ecdysozoa</taxon>
        <taxon>Arthropoda</taxon>
        <taxon>Chelicerata</taxon>
        <taxon>Arachnida</taxon>
        <taxon>Acari</taxon>
        <taxon>Acariformes</taxon>
        <taxon>Sarcoptiformes</taxon>
        <taxon>Oribatida</taxon>
        <taxon>Brachypylina</taxon>
        <taxon>Oppioidea</taxon>
        <taxon>Oppiidae</taxon>
        <taxon>Medioppia</taxon>
    </lineage>
</organism>
<dbReference type="Proteomes" id="UP000759131">
    <property type="component" value="Unassembled WGS sequence"/>
</dbReference>
<keyword evidence="5" id="KW-0472">Membrane</keyword>
<dbReference type="EMBL" id="OC866359">
    <property type="protein sequence ID" value="CAD7632918.1"/>
    <property type="molecule type" value="Genomic_DNA"/>
</dbReference>
<dbReference type="EMBL" id="CAJPIZ010011784">
    <property type="protein sequence ID" value="CAG2113348.1"/>
    <property type="molecule type" value="Genomic_DNA"/>
</dbReference>
<dbReference type="GO" id="GO:0016787">
    <property type="term" value="F:hydrolase activity"/>
    <property type="evidence" value="ECO:0007669"/>
    <property type="project" value="UniProtKB-KW"/>
</dbReference>
<keyword evidence="5" id="KW-1133">Transmembrane helix</keyword>
<protein>
    <recommendedName>
        <fullName evidence="8">Ectonucleoside triphosphate diphosphohydrolase 5</fullName>
    </recommendedName>
</protein>
<keyword evidence="2" id="KW-0378">Hydrolase</keyword>
<evidence type="ECO:0000256" key="1">
    <source>
        <dbReference type="ARBA" id="ARBA00009283"/>
    </source>
</evidence>
<dbReference type="GO" id="GO:0005524">
    <property type="term" value="F:ATP binding"/>
    <property type="evidence" value="ECO:0007669"/>
    <property type="project" value="UniProtKB-KW"/>
</dbReference>
<feature type="binding site" evidence="4">
    <location>
        <begin position="253"/>
        <end position="257"/>
    </location>
    <ligand>
        <name>ATP</name>
        <dbReference type="ChEBI" id="CHEBI:30616"/>
    </ligand>
</feature>
<dbReference type="Gene3D" id="3.30.420.150">
    <property type="entry name" value="Exopolyphosphatase. Domain 2"/>
    <property type="match status" value="1"/>
</dbReference>
<keyword evidence="4" id="KW-0067">ATP-binding</keyword>
<evidence type="ECO:0000256" key="2">
    <source>
        <dbReference type="ARBA" id="ARBA00022801"/>
    </source>
</evidence>
<feature type="active site" description="Proton acceptor" evidence="3">
    <location>
        <position position="224"/>
    </location>
</feature>
<evidence type="ECO:0008006" key="8">
    <source>
        <dbReference type="Google" id="ProtNLM"/>
    </source>
</evidence>
<keyword evidence="4" id="KW-0547">Nucleotide-binding</keyword>